<comment type="caution">
    <text evidence="2">The sequence shown here is derived from an EMBL/GenBank/DDBJ whole genome shotgun (WGS) entry which is preliminary data.</text>
</comment>
<sequence length="187" mass="18637">MQFKTVLLALAAMTMAVSINAQATENNSQAIEDNSCSQCTFGSIAKEPKCAALEPNDASRLQAAFANNNANITLLAKAVETPAIKDCVCGWATDTFGPTGAAASCVAAQGSTPPDCSAEQVAEAASRMSPVATMLHCDAAAPPAADGSSSGGNEGTGTSTNAGSLLSSNLPYAVSMTVFGLVALAGL</sequence>
<keyword evidence="1" id="KW-0732">Signal</keyword>
<proteinExistence type="predicted"/>
<feature type="signal peptide" evidence="1">
    <location>
        <begin position="1"/>
        <end position="16"/>
    </location>
</feature>
<gene>
    <name evidence="2" type="ORF">BG011_005085</name>
</gene>
<feature type="chain" id="PRO_5040347422" evidence="1">
    <location>
        <begin position="17"/>
        <end position="187"/>
    </location>
</feature>
<organism evidence="2 3">
    <name type="scientific">Mortierella polycephala</name>
    <dbReference type="NCBI Taxonomy" id="41804"/>
    <lineage>
        <taxon>Eukaryota</taxon>
        <taxon>Fungi</taxon>
        <taxon>Fungi incertae sedis</taxon>
        <taxon>Mucoromycota</taxon>
        <taxon>Mortierellomycotina</taxon>
        <taxon>Mortierellomycetes</taxon>
        <taxon>Mortierellales</taxon>
        <taxon>Mortierellaceae</taxon>
        <taxon>Mortierella</taxon>
    </lineage>
</organism>
<evidence type="ECO:0000313" key="3">
    <source>
        <dbReference type="Proteomes" id="UP000726737"/>
    </source>
</evidence>
<accession>A0A9P6PY53</accession>
<keyword evidence="3" id="KW-1185">Reference proteome</keyword>
<dbReference type="AlphaFoldDB" id="A0A9P6PY53"/>
<protein>
    <submittedName>
        <fullName evidence="2">Uncharacterized protein</fullName>
    </submittedName>
</protein>
<evidence type="ECO:0000313" key="2">
    <source>
        <dbReference type="EMBL" id="KAG0255517.1"/>
    </source>
</evidence>
<dbReference type="OrthoDB" id="2430862at2759"/>
<reference evidence="2" key="1">
    <citation type="journal article" date="2020" name="Fungal Divers.">
        <title>Resolving the Mortierellaceae phylogeny through synthesis of multi-gene phylogenetics and phylogenomics.</title>
        <authorList>
            <person name="Vandepol N."/>
            <person name="Liber J."/>
            <person name="Desiro A."/>
            <person name="Na H."/>
            <person name="Kennedy M."/>
            <person name="Barry K."/>
            <person name="Grigoriev I.V."/>
            <person name="Miller A.N."/>
            <person name="O'Donnell K."/>
            <person name="Stajich J.E."/>
            <person name="Bonito G."/>
        </authorList>
    </citation>
    <scope>NUCLEOTIDE SEQUENCE</scope>
    <source>
        <strain evidence="2">KOD948</strain>
    </source>
</reference>
<dbReference type="Proteomes" id="UP000726737">
    <property type="component" value="Unassembled WGS sequence"/>
</dbReference>
<dbReference type="EMBL" id="JAAAJA010000345">
    <property type="protein sequence ID" value="KAG0255517.1"/>
    <property type="molecule type" value="Genomic_DNA"/>
</dbReference>
<name>A0A9P6PY53_9FUNG</name>
<evidence type="ECO:0000256" key="1">
    <source>
        <dbReference type="SAM" id="SignalP"/>
    </source>
</evidence>